<sequence>MAAAPGEWSPADATKRINACAKDRLLDLSLTVHAEQRLTERDLLTADLLHVLKTGFVYEKPEPSTQDGYFKYCIEGKSPNSGNRLLRAVVVPDGRTELKVLTIMWRDE</sequence>
<organism evidence="1 2">
    <name type="scientific">Glycocaulis abyssi</name>
    <dbReference type="NCBI Taxonomy" id="1433403"/>
    <lineage>
        <taxon>Bacteria</taxon>
        <taxon>Pseudomonadati</taxon>
        <taxon>Pseudomonadota</taxon>
        <taxon>Alphaproteobacteria</taxon>
        <taxon>Maricaulales</taxon>
        <taxon>Maricaulaceae</taxon>
        <taxon>Glycocaulis</taxon>
    </lineage>
</organism>
<gene>
    <name evidence="1" type="ORF">ACFPB0_03635</name>
</gene>
<dbReference type="RefSeq" id="WP_371395033.1">
    <property type="nucleotide sequence ID" value="NZ_CP163421.1"/>
</dbReference>
<protein>
    <submittedName>
        <fullName evidence="1">DUF4258 domain-containing protein</fullName>
    </submittedName>
</protein>
<dbReference type="Proteomes" id="UP001596024">
    <property type="component" value="Unassembled WGS sequence"/>
</dbReference>
<comment type="caution">
    <text evidence="1">The sequence shown here is derived from an EMBL/GenBank/DDBJ whole genome shotgun (WGS) entry which is preliminary data.</text>
</comment>
<proteinExistence type="predicted"/>
<reference evidence="2" key="1">
    <citation type="journal article" date="2019" name="Int. J. Syst. Evol. Microbiol.">
        <title>The Global Catalogue of Microorganisms (GCM) 10K type strain sequencing project: providing services to taxonomists for standard genome sequencing and annotation.</title>
        <authorList>
            <consortium name="The Broad Institute Genomics Platform"/>
            <consortium name="The Broad Institute Genome Sequencing Center for Infectious Disease"/>
            <person name="Wu L."/>
            <person name="Ma J."/>
        </authorList>
    </citation>
    <scope>NUCLEOTIDE SEQUENCE [LARGE SCALE GENOMIC DNA]</scope>
    <source>
        <strain evidence="2">CCUG 62981</strain>
    </source>
</reference>
<evidence type="ECO:0000313" key="2">
    <source>
        <dbReference type="Proteomes" id="UP001596024"/>
    </source>
</evidence>
<evidence type="ECO:0000313" key="1">
    <source>
        <dbReference type="EMBL" id="MFC4724376.1"/>
    </source>
</evidence>
<dbReference type="InterPro" id="IPR025354">
    <property type="entry name" value="DUF4258"/>
</dbReference>
<name>A0ABV9NAT0_9PROT</name>
<dbReference type="EMBL" id="JBHSGQ010000001">
    <property type="protein sequence ID" value="MFC4724376.1"/>
    <property type="molecule type" value="Genomic_DNA"/>
</dbReference>
<accession>A0ABV9NAT0</accession>
<keyword evidence="2" id="KW-1185">Reference proteome</keyword>
<dbReference type="Pfam" id="PF14076">
    <property type="entry name" value="DUF4258"/>
    <property type="match status" value="1"/>
</dbReference>